<feature type="signal peptide" evidence="1">
    <location>
        <begin position="1"/>
        <end position="22"/>
    </location>
</feature>
<proteinExistence type="predicted"/>
<protein>
    <recommendedName>
        <fullName evidence="4">DUF1311 domain-containing protein</fullName>
    </recommendedName>
</protein>
<dbReference type="STRING" id="202951.GCA_001485025_02837"/>
<dbReference type="Proteomes" id="UP000293483">
    <property type="component" value="Unassembled WGS sequence"/>
</dbReference>
<dbReference type="EMBL" id="SGSU01000007">
    <property type="protein sequence ID" value="RZG67376.1"/>
    <property type="molecule type" value="Genomic_DNA"/>
</dbReference>
<sequence>MNVCAKASVFFCSMLYFCSAEAGQSAMQKMLNPVIEHQCALELKNSNLWKASTFLMTAGNKRQFEQDVCSRVSANALNDVPASELAHAAVSAEAKNQLIKKAVLNTVKSCIMQQKI</sequence>
<feature type="chain" id="PRO_5020741283" description="DUF1311 domain-containing protein" evidence="1">
    <location>
        <begin position="23"/>
        <end position="116"/>
    </location>
</feature>
<dbReference type="AlphaFoldDB" id="A0A4Q7AW17"/>
<keyword evidence="1" id="KW-0732">Signal</keyword>
<accession>A0A4Q7AW17</accession>
<dbReference type="RefSeq" id="WP_130145165.1">
    <property type="nucleotide sequence ID" value="NZ_SGSU01000007.1"/>
</dbReference>
<evidence type="ECO:0008006" key="4">
    <source>
        <dbReference type="Google" id="ProtNLM"/>
    </source>
</evidence>
<evidence type="ECO:0000313" key="2">
    <source>
        <dbReference type="EMBL" id="RZG67376.1"/>
    </source>
</evidence>
<comment type="caution">
    <text evidence="2">The sequence shown here is derived from an EMBL/GenBank/DDBJ whole genome shotgun (WGS) entry which is preliminary data.</text>
</comment>
<evidence type="ECO:0000313" key="3">
    <source>
        <dbReference type="Proteomes" id="UP000293483"/>
    </source>
</evidence>
<gene>
    <name evidence="2" type="ORF">EXE25_07590</name>
</gene>
<evidence type="ECO:0000256" key="1">
    <source>
        <dbReference type="SAM" id="SignalP"/>
    </source>
</evidence>
<organism evidence="2 3">
    <name type="scientific">Acinetobacter bouvetii</name>
    <dbReference type="NCBI Taxonomy" id="202951"/>
    <lineage>
        <taxon>Bacteria</taxon>
        <taxon>Pseudomonadati</taxon>
        <taxon>Pseudomonadota</taxon>
        <taxon>Gammaproteobacteria</taxon>
        <taxon>Moraxellales</taxon>
        <taxon>Moraxellaceae</taxon>
        <taxon>Acinetobacter</taxon>
    </lineage>
</organism>
<reference evidence="2 3" key="1">
    <citation type="submission" date="2019-02" db="EMBL/GenBank/DDBJ databases">
        <title>The Batch Genome Submission of Acinetobacter spp. strains.</title>
        <authorList>
            <person name="Qin J."/>
            <person name="Hu Y."/>
            <person name="Ye H."/>
            <person name="Wei L."/>
            <person name="Feng Y."/>
            <person name="Zong Z."/>
        </authorList>
    </citation>
    <scope>NUCLEOTIDE SEQUENCE [LARGE SCALE GENOMIC DNA]</scope>
    <source>
        <strain evidence="2 3">WCHABo060081</strain>
    </source>
</reference>
<name>A0A4Q7AW17_9GAMM</name>